<keyword evidence="4" id="KW-0812">Transmembrane</keyword>
<dbReference type="CDD" id="cd06920">
    <property type="entry name" value="NEAT"/>
    <property type="match status" value="1"/>
</dbReference>
<keyword evidence="7" id="KW-1185">Reference proteome</keyword>
<dbReference type="InterPro" id="IPR006635">
    <property type="entry name" value="NEAT_dom"/>
</dbReference>
<feature type="transmembrane region" description="Helical" evidence="4">
    <location>
        <begin position="557"/>
        <end position="581"/>
    </location>
</feature>
<evidence type="ECO:0000256" key="2">
    <source>
        <dbReference type="ARBA" id="ARBA00022729"/>
    </source>
</evidence>
<sequence>MIIIIAVAIFLSLLIIYDSGGLNIHHSLVQADQTTKTVDSQATFWKSSDPNSQSVAQNYLNTDAKLIQTDGKTQVIITTKNGGGQNIQKMQIKGGSAAQIQTNGNESTLTFDLPNLDGTYTIEMTIDTKVPILGNQGIMTESAIMKVDLSKLATATSSSSSATSSSVTSNSSTSSSSVSVSSSATSSSSNTSSSTTTASSTTTQSVPANNDQSVNRSLSIRKTTNINEESASASFFGPQIVFRPEGDHYLAIITLTSGKQYVKTMQFAGKSPSQITNLGPDSAAYTYQVSKQTMIDGQEVLTFDLITPLGEMHQTAIAYYPANGQATLTSNANSITATSSPFGTVNSSSSNIMTATSGQVIDPNQDVQEITYEVLNESRSGLSEANNYYTRTARIVKSGSGYNVTMTVKVKAGIVTFVPVSVGVGQITSQSHTTSGGEDVWTFTFHINSADDLNNPVAGQIKMTVPMVGISGRLFNIWYVFGKTSVGGASYLSSMDGDAGALGTSGTAGAAAGAGQTAGSSATSPQLFDLRAAQKQLSKYRVDPVLAKWPHVKLIRYPIALTATIIVGLMAIISGGTLVWYKWWSK</sequence>
<dbReference type="SUPFAM" id="SSF158911">
    <property type="entry name" value="NEAT domain-like"/>
    <property type="match status" value="2"/>
</dbReference>
<comment type="subcellular location">
    <subcellularLocation>
        <location evidence="1">Cell envelope</location>
    </subcellularLocation>
</comment>
<evidence type="ECO:0000313" key="7">
    <source>
        <dbReference type="Proteomes" id="UP000051739"/>
    </source>
</evidence>
<name>A0A0R1VAH2_9LACO</name>
<keyword evidence="2" id="KW-0732">Signal</keyword>
<accession>A0A0R1VAH2</accession>
<keyword evidence="4" id="KW-1133">Transmembrane helix</keyword>
<dbReference type="Proteomes" id="UP000051739">
    <property type="component" value="Unassembled WGS sequence"/>
</dbReference>
<dbReference type="EMBL" id="AZFN01000011">
    <property type="protein sequence ID" value="KRM02462.1"/>
    <property type="molecule type" value="Genomic_DNA"/>
</dbReference>
<dbReference type="PATRIC" id="fig|1423749.3.peg.282"/>
<reference evidence="6 7" key="1">
    <citation type="journal article" date="2015" name="Genome Announc.">
        <title>Expanding the biotechnology potential of lactobacilli through comparative genomics of 213 strains and associated genera.</title>
        <authorList>
            <person name="Sun Z."/>
            <person name="Harris H.M."/>
            <person name="McCann A."/>
            <person name="Guo C."/>
            <person name="Argimon S."/>
            <person name="Zhang W."/>
            <person name="Yang X."/>
            <person name="Jeffery I.B."/>
            <person name="Cooney J.C."/>
            <person name="Kagawa T.F."/>
            <person name="Liu W."/>
            <person name="Song Y."/>
            <person name="Salvetti E."/>
            <person name="Wrobel A."/>
            <person name="Rasinkangas P."/>
            <person name="Parkhill J."/>
            <person name="Rea M.C."/>
            <person name="O'Sullivan O."/>
            <person name="Ritari J."/>
            <person name="Douillard F.P."/>
            <person name="Paul Ross R."/>
            <person name="Yang R."/>
            <person name="Briner A.E."/>
            <person name="Felis G.E."/>
            <person name="de Vos W.M."/>
            <person name="Barrangou R."/>
            <person name="Klaenhammer T.R."/>
            <person name="Caufield P.W."/>
            <person name="Cui Y."/>
            <person name="Zhang H."/>
            <person name="O'Toole P.W."/>
        </authorList>
    </citation>
    <scope>NUCLEOTIDE SEQUENCE [LARGE SCALE GENOMIC DNA]</scope>
    <source>
        <strain evidence="6 7">DSM 16045</strain>
    </source>
</reference>
<dbReference type="GO" id="GO:0030313">
    <property type="term" value="C:cell envelope"/>
    <property type="evidence" value="ECO:0007669"/>
    <property type="project" value="UniProtKB-SubCell"/>
</dbReference>
<dbReference type="PROSITE" id="PS50978">
    <property type="entry name" value="NEAT"/>
    <property type="match status" value="1"/>
</dbReference>
<evidence type="ECO:0000313" key="6">
    <source>
        <dbReference type="EMBL" id="KRM02462.1"/>
    </source>
</evidence>
<feature type="compositionally biased region" description="Low complexity" evidence="3">
    <location>
        <begin position="158"/>
        <end position="203"/>
    </location>
</feature>
<feature type="compositionally biased region" description="Polar residues" evidence="3">
    <location>
        <begin position="204"/>
        <end position="217"/>
    </location>
</feature>
<dbReference type="Gene3D" id="2.60.40.1850">
    <property type="match status" value="2"/>
</dbReference>
<dbReference type="Pfam" id="PF05031">
    <property type="entry name" value="NEAT"/>
    <property type="match status" value="1"/>
</dbReference>
<gene>
    <name evidence="6" type="ORF">FC60_GL000282</name>
</gene>
<evidence type="ECO:0000256" key="1">
    <source>
        <dbReference type="ARBA" id="ARBA00004196"/>
    </source>
</evidence>
<feature type="region of interest" description="Disordered" evidence="3">
    <location>
        <begin position="158"/>
        <end position="217"/>
    </location>
</feature>
<keyword evidence="4" id="KW-0472">Membrane</keyword>
<evidence type="ECO:0000256" key="4">
    <source>
        <dbReference type="SAM" id="Phobius"/>
    </source>
</evidence>
<dbReference type="RefSeq" id="WP_162252177.1">
    <property type="nucleotide sequence ID" value="NZ_AZFN01000011.1"/>
</dbReference>
<protein>
    <recommendedName>
        <fullName evidence="5">NEAT domain-containing protein</fullName>
    </recommendedName>
</protein>
<proteinExistence type="predicted"/>
<organism evidence="6 7">
    <name type="scientific">Limosilactobacillus gastricus DSM 16045</name>
    <dbReference type="NCBI Taxonomy" id="1423749"/>
    <lineage>
        <taxon>Bacteria</taxon>
        <taxon>Bacillati</taxon>
        <taxon>Bacillota</taxon>
        <taxon>Bacilli</taxon>
        <taxon>Lactobacillales</taxon>
        <taxon>Lactobacillaceae</taxon>
        <taxon>Limosilactobacillus</taxon>
    </lineage>
</organism>
<evidence type="ECO:0000256" key="3">
    <source>
        <dbReference type="SAM" id="MobiDB-lite"/>
    </source>
</evidence>
<evidence type="ECO:0000259" key="5">
    <source>
        <dbReference type="PROSITE" id="PS50978"/>
    </source>
</evidence>
<dbReference type="AlphaFoldDB" id="A0A0R1VAH2"/>
<dbReference type="InterPro" id="IPR037250">
    <property type="entry name" value="NEAT_dom_sf"/>
</dbReference>
<feature type="domain" description="NEAT" evidence="5">
    <location>
        <begin position="31"/>
        <end position="157"/>
    </location>
</feature>
<comment type="caution">
    <text evidence="6">The sequence shown here is derived from an EMBL/GenBank/DDBJ whole genome shotgun (WGS) entry which is preliminary data.</text>
</comment>